<reference evidence="2 3" key="1">
    <citation type="submission" date="2018-12" db="EMBL/GenBank/DDBJ databases">
        <title>Croceicoccus ponticola sp. nov., a lipolytic bacterium isolated from seawater.</title>
        <authorList>
            <person name="Yoon J.-H."/>
        </authorList>
    </citation>
    <scope>NUCLEOTIDE SEQUENCE [LARGE SCALE GENOMIC DNA]</scope>
    <source>
        <strain evidence="2 3">GM-16</strain>
    </source>
</reference>
<name>A0A437GZA3_9SPHN</name>
<comment type="caution">
    <text evidence="2">The sequence shown here is derived from an EMBL/GenBank/DDBJ whole genome shotgun (WGS) entry which is preliminary data.</text>
</comment>
<dbReference type="Proteomes" id="UP000283003">
    <property type="component" value="Unassembled WGS sequence"/>
</dbReference>
<feature type="region of interest" description="Disordered" evidence="1">
    <location>
        <begin position="118"/>
        <end position="139"/>
    </location>
</feature>
<organism evidence="2 3">
    <name type="scientific">Croceicoccus ponticola</name>
    <dbReference type="NCBI Taxonomy" id="2217664"/>
    <lineage>
        <taxon>Bacteria</taxon>
        <taxon>Pseudomonadati</taxon>
        <taxon>Pseudomonadota</taxon>
        <taxon>Alphaproteobacteria</taxon>
        <taxon>Sphingomonadales</taxon>
        <taxon>Erythrobacteraceae</taxon>
        <taxon>Croceicoccus</taxon>
    </lineage>
</organism>
<evidence type="ECO:0000313" key="2">
    <source>
        <dbReference type="EMBL" id="RVQ68694.1"/>
    </source>
</evidence>
<dbReference type="RefSeq" id="WP_127610882.1">
    <property type="nucleotide sequence ID" value="NZ_RXOL01000001.1"/>
</dbReference>
<dbReference type="EMBL" id="RXOL01000001">
    <property type="protein sequence ID" value="RVQ68694.1"/>
    <property type="molecule type" value="Genomic_DNA"/>
</dbReference>
<keyword evidence="3" id="KW-1185">Reference proteome</keyword>
<dbReference type="AlphaFoldDB" id="A0A437GZA3"/>
<sequence length="139" mass="16335">MSKDLYYTIPQYFISRMEEHDCVKSVNNESDDEFFLYRVHREKFDDVLVWLSDAYSFTDMDFNNRPPSLQRGDYIIIAKPEGGGGASEALIRATGIGVGKLGDFMGALTKREPWTYMPPSWEEKQERKKRFFEKRSKER</sequence>
<accession>A0A437GZA3</accession>
<protein>
    <submittedName>
        <fullName evidence="2">Uncharacterized protein</fullName>
    </submittedName>
</protein>
<evidence type="ECO:0000256" key="1">
    <source>
        <dbReference type="SAM" id="MobiDB-lite"/>
    </source>
</evidence>
<dbReference type="OrthoDB" id="7107875at2"/>
<proteinExistence type="predicted"/>
<gene>
    <name evidence="2" type="ORF">EKN06_00210</name>
</gene>
<evidence type="ECO:0000313" key="3">
    <source>
        <dbReference type="Proteomes" id="UP000283003"/>
    </source>
</evidence>